<dbReference type="EMBL" id="JACSNQ010000023">
    <property type="protein sequence ID" value="MBM6775553.1"/>
    <property type="molecule type" value="Genomic_DNA"/>
</dbReference>
<gene>
    <name evidence="2" type="primary">yaaA</name>
    <name evidence="2" type="ORF">H9X80_08380</name>
</gene>
<protein>
    <recommendedName>
        <fullName evidence="1">UPF0246 protein H9X80_08380</fullName>
    </recommendedName>
</protein>
<dbReference type="HAMAP" id="MF_00652">
    <property type="entry name" value="UPF0246"/>
    <property type="match status" value="1"/>
</dbReference>
<dbReference type="Pfam" id="PF03883">
    <property type="entry name" value="H2O2_YaaD"/>
    <property type="match status" value="1"/>
</dbReference>
<proteinExistence type="inferred from homology"/>
<organism evidence="2 3">
    <name type="scientific">Olsenella profusa</name>
    <dbReference type="NCBI Taxonomy" id="138595"/>
    <lineage>
        <taxon>Bacteria</taxon>
        <taxon>Bacillati</taxon>
        <taxon>Actinomycetota</taxon>
        <taxon>Coriobacteriia</taxon>
        <taxon>Coriobacteriales</taxon>
        <taxon>Atopobiaceae</taxon>
        <taxon>Olsenella</taxon>
    </lineage>
</organism>
<reference evidence="2 3" key="1">
    <citation type="journal article" date="2021" name="Sci. Rep.">
        <title>The distribution of antibiotic resistance genes in chicken gut microbiota commensals.</title>
        <authorList>
            <person name="Juricova H."/>
            <person name="Matiasovicova J."/>
            <person name="Kubasova T."/>
            <person name="Cejkova D."/>
            <person name="Rychlik I."/>
        </authorList>
    </citation>
    <scope>NUCLEOTIDE SEQUENCE [LARGE SCALE GENOMIC DNA]</scope>
    <source>
        <strain evidence="2 3">An794</strain>
    </source>
</reference>
<dbReference type="PANTHER" id="PTHR30283:SF4">
    <property type="entry name" value="PEROXIDE STRESS RESISTANCE PROTEIN YAAA"/>
    <property type="match status" value="1"/>
</dbReference>
<evidence type="ECO:0000256" key="1">
    <source>
        <dbReference type="HAMAP-Rule" id="MF_00652"/>
    </source>
</evidence>
<comment type="caution">
    <text evidence="2">The sequence shown here is derived from an EMBL/GenBank/DDBJ whole genome shotgun (WGS) entry which is preliminary data.</text>
</comment>
<dbReference type="PANTHER" id="PTHR30283">
    <property type="entry name" value="PEROXIDE STRESS RESPONSE PROTEIN YAAA"/>
    <property type="match status" value="1"/>
</dbReference>
<accession>A0ABS2F4Q6</accession>
<dbReference type="Proteomes" id="UP000712527">
    <property type="component" value="Unassembled WGS sequence"/>
</dbReference>
<dbReference type="RefSeq" id="WP_204793886.1">
    <property type="nucleotide sequence ID" value="NZ_JACSNQ010000023.1"/>
</dbReference>
<dbReference type="InterPro" id="IPR005583">
    <property type="entry name" value="YaaA"/>
</dbReference>
<dbReference type="NCBIfam" id="NF002543">
    <property type="entry name" value="PRK02101.1-4"/>
    <property type="match status" value="1"/>
</dbReference>
<name>A0ABS2F4Q6_9ACTN</name>
<keyword evidence="3" id="KW-1185">Reference proteome</keyword>
<evidence type="ECO:0000313" key="2">
    <source>
        <dbReference type="EMBL" id="MBM6775553.1"/>
    </source>
</evidence>
<sequence length="251" mass="27613">MSLRFIVSPAKKMRVVDAPPWPVRTPALLGRAQRLVAAVQGLSRAEAQALWRCSDRLAELNYERFSHMDLAGATTAAVVAYEGIQYRHLAPEVMSEAQLAWLDEHLRILSGLYGVLRPLDAVVPYRLEMQARLAADGARDLYGFWGDALYESLAAEGCDLIVNVASVEYARAVTPHVRPEGPQVLTCLFGELRDGRLRQAATEAKAARGTFVRWCAEHAVTSAGELAAFRERGYALDEARSDAGTLVFVRS</sequence>
<comment type="similarity">
    <text evidence="1">Belongs to the UPF0246 family.</text>
</comment>
<evidence type="ECO:0000313" key="3">
    <source>
        <dbReference type="Proteomes" id="UP000712527"/>
    </source>
</evidence>